<dbReference type="KEGG" id="fya:KMW28_04605"/>
<keyword evidence="1" id="KW-0472">Membrane</keyword>
<organism evidence="2 3">
    <name type="scientific">Flammeovirga yaeyamensis</name>
    <dbReference type="NCBI Taxonomy" id="367791"/>
    <lineage>
        <taxon>Bacteria</taxon>
        <taxon>Pseudomonadati</taxon>
        <taxon>Bacteroidota</taxon>
        <taxon>Cytophagia</taxon>
        <taxon>Cytophagales</taxon>
        <taxon>Flammeovirgaceae</taxon>
        <taxon>Flammeovirga</taxon>
    </lineage>
</organism>
<keyword evidence="3" id="KW-1185">Reference proteome</keyword>
<evidence type="ECO:0000313" key="2">
    <source>
        <dbReference type="EMBL" id="QWG02865.1"/>
    </source>
</evidence>
<protein>
    <submittedName>
        <fullName evidence="2">Uncharacterized protein</fullName>
    </submittedName>
</protein>
<dbReference type="Proteomes" id="UP000678679">
    <property type="component" value="Chromosome 1"/>
</dbReference>
<accession>A0AAX1N5X7</accession>
<feature type="transmembrane region" description="Helical" evidence="1">
    <location>
        <begin position="7"/>
        <end position="26"/>
    </location>
</feature>
<gene>
    <name evidence="2" type="ORF">KMW28_04605</name>
</gene>
<reference evidence="2 3" key="1">
    <citation type="submission" date="2021-05" db="EMBL/GenBank/DDBJ databases">
        <title>Comparative genomic studies on the polysaccharide-degrading batcterial strains of the Flammeovirga genus.</title>
        <authorList>
            <person name="Zewei F."/>
            <person name="Zheng Z."/>
            <person name="Yu L."/>
            <person name="Ruyue G."/>
            <person name="Yanhong M."/>
            <person name="Yuanyuan C."/>
            <person name="Jingyan G."/>
            <person name="Wenjun H."/>
        </authorList>
    </citation>
    <scope>NUCLEOTIDE SEQUENCE [LARGE SCALE GENOMIC DNA]</scope>
    <source>
        <strain evidence="2 3">NBRC:100898</strain>
    </source>
</reference>
<evidence type="ECO:0000256" key="1">
    <source>
        <dbReference type="SAM" id="Phobius"/>
    </source>
</evidence>
<dbReference type="RefSeq" id="WP_215585803.1">
    <property type="nucleotide sequence ID" value="NZ_CP076132.1"/>
</dbReference>
<evidence type="ECO:0000313" key="3">
    <source>
        <dbReference type="Proteomes" id="UP000678679"/>
    </source>
</evidence>
<keyword evidence="1" id="KW-0812">Transmembrane</keyword>
<proteinExistence type="predicted"/>
<feature type="transmembrane region" description="Helical" evidence="1">
    <location>
        <begin position="32"/>
        <end position="53"/>
    </location>
</feature>
<name>A0AAX1N5X7_9BACT</name>
<keyword evidence="1" id="KW-1133">Transmembrane helix</keyword>
<sequence>MNFYTFCTTILLIIATFIILPIFKGFQYLLSLIWKAVSWIFMTALALMIGMYFQYQRLKKAVFVLDPVPVPSK</sequence>
<dbReference type="EMBL" id="CP076132">
    <property type="protein sequence ID" value="QWG02865.1"/>
    <property type="molecule type" value="Genomic_DNA"/>
</dbReference>
<dbReference type="AlphaFoldDB" id="A0AAX1N5X7"/>